<dbReference type="SFLD" id="SFLDG01148">
    <property type="entry name" value="Xi_(cytGST)"/>
    <property type="match status" value="1"/>
</dbReference>
<dbReference type="InterPro" id="IPR040079">
    <property type="entry name" value="Glutathione_S-Trfase"/>
</dbReference>
<dbReference type="EMBL" id="JBHRSJ010000006">
    <property type="protein sequence ID" value="MFC2971322.1"/>
    <property type="molecule type" value="Genomic_DNA"/>
</dbReference>
<keyword evidence="4" id="KW-1185">Reference proteome</keyword>
<evidence type="ECO:0000313" key="4">
    <source>
        <dbReference type="Proteomes" id="UP001595457"/>
    </source>
</evidence>
<dbReference type="SFLD" id="SFLDS00019">
    <property type="entry name" value="Glutathione_Transferase_(cytos"/>
    <property type="match status" value="1"/>
</dbReference>
<dbReference type="InterPro" id="IPR047047">
    <property type="entry name" value="GST_Omega-like_C"/>
</dbReference>
<dbReference type="Pfam" id="PF13410">
    <property type="entry name" value="GST_C_2"/>
    <property type="match status" value="1"/>
</dbReference>
<dbReference type="Pfam" id="PF13409">
    <property type="entry name" value="GST_N_2"/>
    <property type="match status" value="1"/>
</dbReference>
<organism evidence="3 4">
    <name type="scientific">Azotobacter bryophylli</name>
    <dbReference type="NCBI Taxonomy" id="1986537"/>
    <lineage>
        <taxon>Bacteria</taxon>
        <taxon>Pseudomonadati</taxon>
        <taxon>Pseudomonadota</taxon>
        <taxon>Gammaproteobacteria</taxon>
        <taxon>Pseudomonadales</taxon>
        <taxon>Pseudomonadaceae</taxon>
        <taxon>Azotobacter</taxon>
    </lineage>
</organism>
<evidence type="ECO:0000256" key="1">
    <source>
        <dbReference type="SAM" id="MobiDB-lite"/>
    </source>
</evidence>
<feature type="region of interest" description="Disordered" evidence="1">
    <location>
        <begin position="317"/>
        <end position="350"/>
    </location>
</feature>
<dbReference type="SUPFAM" id="SSF52833">
    <property type="entry name" value="Thioredoxin-like"/>
    <property type="match status" value="1"/>
</dbReference>
<dbReference type="SFLD" id="SFLDG01206">
    <property type="entry name" value="Xi.1"/>
    <property type="match status" value="1"/>
</dbReference>
<keyword evidence="3" id="KW-0560">Oxidoreductase</keyword>
<reference evidence="4" key="1">
    <citation type="journal article" date="2019" name="Int. J. Syst. Evol. Microbiol.">
        <title>The Global Catalogue of Microorganisms (GCM) 10K type strain sequencing project: providing services to taxonomists for standard genome sequencing and annotation.</title>
        <authorList>
            <consortium name="The Broad Institute Genomics Platform"/>
            <consortium name="The Broad Institute Genome Sequencing Center for Infectious Disease"/>
            <person name="Wu L."/>
            <person name="Ma J."/>
        </authorList>
    </citation>
    <scope>NUCLEOTIDE SEQUENCE [LARGE SCALE GENOMIC DNA]</scope>
    <source>
        <strain evidence="4">KCTC 62195</strain>
    </source>
</reference>
<evidence type="ECO:0000313" key="3">
    <source>
        <dbReference type="EMBL" id="MFC2971322.1"/>
    </source>
</evidence>
<accession>A0ABV7ARD6</accession>
<comment type="caution">
    <text evidence="3">The sequence shown here is derived from an EMBL/GenBank/DDBJ whole genome shotgun (WGS) entry which is preliminary data.</text>
</comment>
<dbReference type="CDD" id="cd03190">
    <property type="entry name" value="GST_C_Omega_like"/>
    <property type="match status" value="1"/>
</dbReference>
<dbReference type="InterPro" id="IPR004045">
    <property type="entry name" value="Glutathione_S-Trfase_N"/>
</dbReference>
<dbReference type="PANTHER" id="PTHR32419:SF6">
    <property type="entry name" value="GLUTATHIONE S-TRANSFERASE OMEGA-LIKE 1-RELATED"/>
    <property type="match status" value="1"/>
</dbReference>
<dbReference type="Gene3D" id="3.40.30.10">
    <property type="entry name" value="Glutaredoxin"/>
    <property type="match status" value="1"/>
</dbReference>
<dbReference type="InterPro" id="IPR036282">
    <property type="entry name" value="Glutathione-S-Trfase_C_sf"/>
</dbReference>
<dbReference type="Gene3D" id="1.20.1050.10">
    <property type="match status" value="1"/>
</dbReference>
<dbReference type="PANTHER" id="PTHR32419">
    <property type="entry name" value="GLUTATHIONYL-HYDROQUINONE REDUCTASE"/>
    <property type="match status" value="1"/>
</dbReference>
<dbReference type="SUPFAM" id="SSF47616">
    <property type="entry name" value="GST C-terminal domain-like"/>
    <property type="match status" value="1"/>
</dbReference>
<feature type="domain" description="GST C-terminal" evidence="2">
    <location>
        <begin position="170"/>
        <end position="294"/>
    </location>
</feature>
<protein>
    <submittedName>
        <fullName evidence="3">Glutathione S-transferase family protein</fullName>
        <ecNumber evidence="3">1.8.5.-</ecNumber>
    </submittedName>
</protein>
<sequence>MGLLIEGRWHDQWYDTSKDGRFRREQAQRRNWITPDGSPGPGDTGGFAAETGRYHLYVSLACPWAHRTLILRRLKGLEALIGVSVVGWLMGEHGWTFDPQYGSTGDALDGFDYLHQRYTADDPAYTGRVTVPLLWDRQLERIVNNESAEIIRMLNSAFDGLTGSRLDFYPAPLRGEIDALNARIYPNVNNGVYRAGFATTQAAYEEAFDRLFAELDVLETLLGERRYLAGEYLTEADWRLFTTLIRFDAVYHGHFKCNLRRIVDYPNLSGWLRELYQWPGVAGTVNFTHIKSHYYASHRTINPTGIVPKGPALDLDRPHDRAHLPGRGVWERPGAYRGESVRPAQRSPGP</sequence>
<name>A0ABV7ARD6_9GAMM</name>
<evidence type="ECO:0000259" key="2">
    <source>
        <dbReference type="PROSITE" id="PS50405"/>
    </source>
</evidence>
<dbReference type="PIRSF" id="PIRSF015753">
    <property type="entry name" value="GST"/>
    <property type="match status" value="1"/>
</dbReference>
<gene>
    <name evidence="3" type="ORF">ACFOJE_03690</name>
</gene>
<dbReference type="GO" id="GO:0016491">
    <property type="term" value="F:oxidoreductase activity"/>
    <property type="evidence" value="ECO:0007669"/>
    <property type="project" value="UniProtKB-KW"/>
</dbReference>
<dbReference type="Proteomes" id="UP001595457">
    <property type="component" value="Unassembled WGS sequence"/>
</dbReference>
<dbReference type="PROSITE" id="PS50405">
    <property type="entry name" value="GST_CTER"/>
    <property type="match status" value="1"/>
</dbReference>
<dbReference type="InterPro" id="IPR036249">
    <property type="entry name" value="Thioredoxin-like_sf"/>
</dbReference>
<dbReference type="InterPro" id="IPR010987">
    <property type="entry name" value="Glutathione-S-Trfase_C-like"/>
</dbReference>
<dbReference type="RefSeq" id="WP_377812916.1">
    <property type="nucleotide sequence ID" value="NZ_JBHRSJ010000006.1"/>
</dbReference>
<dbReference type="EC" id="1.8.5.-" evidence="3"/>
<dbReference type="InterPro" id="IPR016639">
    <property type="entry name" value="GST_Omega/GSH"/>
</dbReference>
<proteinExistence type="predicted"/>